<reference evidence="2 3" key="1">
    <citation type="submission" date="2024-02" db="EMBL/GenBank/DDBJ databases">
        <title>Expansion and revision of Xanthobacter and proposal of Roseixanthobacter gen. nov.</title>
        <authorList>
            <person name="Soltysiak M.P.M."/>
            <person name="Jalihal A."/>
            <person name="Ory A."/>
            <person name="Chrisophersen C."/>
            <person name="Lee A.D."/>
            <person name="Boulton J."/>
            <person name="Springer M."/>
        </authorList>
    </citation>
    <scope>NUCLEOTIDE SEQUENCE [LARGE SCALE GENOMIC DNA]</scope>
    <source>
        <strain evidence="2 3">CB5</strain>
    </source>
</reference>
<gene>
    <name evidence="2" type="ORF">V5F30_05845</name>
</gene>
<dbReference type="Proteomes" id="UP001604043">
    <property type="component" value="Unassembled WGS sequence"/>
</dbReference>
<keyword evidence="3" id="KW-1185">Reference proteome</keyword>
<comment type="caution">
    <text evidence="2">The sequence shown here is derived from an EMBL/GenBank/DDBJ whole genome shotgun (WGS) entry which is preliminary data.</text>
</comment>
<dbReference type="EMBL" id="JBAFUR010000001">
    <property type="protein sequence ID" value="MFG1251715.1"/>
    <property type="molecule type" value="Genomic_DNA"/>
</dbReference>
<proteinExistence type="predicted"/>
<evidence type="ECO:0000256" key="1">
    <source>
        <dbReference type="SAM" id="MobiDB-lite"/>
    </source>
</evidence>
<organism evidence="2 3">
    <name type="scientific">Xanthobacter aminoxidans</name>
    <dbReference type="NCBI Taxonomy" id="186280"/>
    <lineage>
        <taxon>Bacteria</taxon>
        <taxon>Pseudomonadati</taxon>
        <taxon>Pseudomonadota</taxon>
        <taxon>Alphaproteobacteria</taxon>
        <taxon>Hyphomicrobiales</taxon>
        <taxon>Xanthobacteraceae</taxon>
        <taxon>Xanthobacter</taxon>
    </lineage>
</organism>
<name>A0ABW6ZFI1_9HYPH</name>
<sequence length="210" mass="22424">MPNPTVPAAAPGLPAAEKPVDPVIALIAQWREARAEFASRPPTNTESWHDARGWMVDDDLNQAPSAQSLEGAIAALELAQIESDFAPALVRSALGFLKAFTAPVERPATRAEMEAYREWLAMEGRLLGMELYPEMGDDADRVIPCNTGAGELHLPPCGSWRKIAKPSSRAVRILTAVGANFEKIARCGEKGGGILGPDKATGSEDEASHD</sequence>
<feature type="region of interest" description="Disordered" evidence="1">
    <location>
        <begin position="190"/>
        <end position="210"/>
    </location>
</feature>
<accession>A0ABW6ZFI1</accession>
<evidence type="ECO:0000313" key="2">
    <source>
        <dbReference type="EMBL" id="MFG1251715.1"/>
    </source>
</evidence>
<evidence type="ECO:0000313" key="3">
    <source>
        <dbReference type="Proteomes" id="UP001604043"/>
    </source>
</evidence>
<dbReference type="RefSeq" id="WP_394005836.1">
    <property type="nucleotide sequence ID" value="NZ_JBAFUR010000001.1"/>
</dbReference>
<protein>
    <submittedName>
        <fullName evidence="2">Uncharacterized protein</fullName>
    </submittedName>
</protein>